<gene>
    <name evidence="2" type="ORF">CPB83DRAFT_904724</name>
</gene>
<dbReference type="SUPFAM" id="SSF81383">
    <property type="entry name" value="F-box domain"/>
    <property type="match status" value="1"/>
</dbReference>
<dbReference type="InterPro" id="IPR036047">
    <property type="entry name" value="F-box-like_dom_sf"/>
</dbReference>
<dbReference type="SUPFAM" id="SSF52047">
    <property type="entry name" value="RNI-like"/>
    <property type="match status" value="1"/>
</dbReference>
<organism evidence="2 3">
    <name type="scientific">Crepidotus variabilis</name>
    <dbReference type="NCBI Taxonomy" id="179855"/>
    <lineage>
        <taxon>Eukaryota</taxon>
        <taxon>Fungi</taxon>
        <taxon>Dikarya</taxon>
        <taxon>Basidiomycota</taxon>
        <taxon>Agaricomycotina</taxon>
        <taxon>Agaricomycetes</taxon>
        <taxon>Agaricomycetidae</taxon>
        <taxon>Agaricales</taxon>
        <taxon>Agaricineae</taxon>
        <taxon>Crepidotaceae</taxon>
        <taxon>Crepidotus</taxon>
    </lineage>
</organism>
<comment type="caution">
    <text evidence="2">The sequence shown here is derived from an EMBL/GenBank/DDBJ whole genome shotgun (WGS) entry which is preliminary data.</text>
</comment>
<dbReference type="InterPro" id="IPR001810">
    <property type="entry name" value="F-box_dom"/>
</dbReference>
<sequence>MSLSSLPVEILHEVLQYVETDEDLYNLGLTCKHTHRTAFSAFLKRHKVDDPTTMRYHFSAYEYSPLLLPIIQGSLWITDIRHFTCGINPGYHRIWKDVGDLTNIVKKMRSIETMRLGLGQMDAWTRANTSQVLDEVKWAKCVTALLDAVIERGCLTLDIDGGDALKRLYIENANGRDNIQTRGARKSTKESTFALKKMVPKIFGRFKKPLHPYIALTSPRLRSVILNRSLMFHASFYPWTLKMFSQNSSTITRLSLNCFHLPTETTSQFLSSITLPQLNYLDITTFLWLSEHHLTTTHTVMFCDLVSFFGRHPSIEILDLQGVERPKSLTALVLETSILPRLKRVVAHPIWISTLVGSLDMYPDAFTLLETIGITTEYNVYSDLSDEDRTYELINDALRKIGQASFARPITLELQLTTKRGMLKWFDEHSSLGNEGSIISSLSSVSALVLTTRFYVCFGREEVYHLPEWLALFPELRSVSMTDPRQENDGYRLIDDKPLLNRIAVECPMLEIVNTVNLGTLLDGTDSK</sequence>
<dbReference type="CDD" id="cd09917">
    <property type="entry name" value="F-box_SF"/>
    <property type="match status" value="1"/>
</dbReference>
<proteinExistence type="predicted"/>
<evidence type="ECO:0000313" key="3">
    <source>
        <dbReference type="Proteomes" id="UP000807306"/>
    </source>
</evidence>
<dbReference type="EMBL" id="MU157836">
    <property type="protein sequence ID" value="KAF9531145.1"/>
    <property type="molecule type" value="Genomic_DNA"/>
</dbReference>
<dbReference type="OrthoDB" id="2635672at2759"/>
<accession>A0A9P6ELN4</accession>
<dbReference type="PROSITE" id="PS50181">
    <property type="entry name" value="FBOX"/>
    <property type="match status" value="1"/>
</dbReference>
<feature type="domain" description="F-box" evidence="1">
    <location>
        <begin position="1"/>
        <end position="32"/>
    </location>
</feature>
<reference evidence="2" key="1">
    <citation type="submission" date="2020-11" db="EMBL/GenBank/DDBJ databases">
        <authorList>
            <consortium name="DOE Joint Genome Institute"/>
            <person name="Ahrendt S."/>
            <person name="Riley R."/>
            <person name="Andreopoulos W."/>
            <person name="Labutti K."/>
            <person name="Pangilinan J."/>
            <person name="Ruiz-Duenas F.J."/>
            <person name="Barrasa J.M."/>
            <person name="Sanchez-Garcia M."/>
            <person name="Camarero S."/>
            <person name="Miyauchi S."/>
            <person name="Serrano A."/>
            <person name="Linde D."/>
            <person name="Babiker R."/>
            <person name="Drula E."/>
            <person name="Ayuso-Fernandez I."/>
            <person name="Pacheco R."/>
            <person name="Padilla G."/>
            <person name="Ferreira P."/>
            <person name="Barriuso J."/>
            <person name="Kellner H."/>
            <person name="Castanera R."/>
            <person name="Alfaro M."/>
            <person name="Ramirez L."/>
            <person name="Pisabarro A.G."/>
            <person name="Kuo A."/>
            <person name="Tritt A."/>
            <person name="Lipzen A."/>
            <person name="He G."/>
            <person name="Yan M."/>
            <person name="Ng V."/>
            <person name="Cullen D."/>
            <person name="Martin F."/>
            <person name="Rosso M.-N."/>
            <person name="Henrissat B."/>
            <person name="Hibbett D."/>
            <person name="Martinez A.T."/>
            <person name="Grigoriev I.V."/>
        </authorList>
    </citation>
    <scope>NUCLEOTIDE SEQUENCE</scope>
    <source>
        <strain evidence="2">CBS 506.95</strain>
    </source>
</reference>
<evidence type="ECO:0000313" key="2">
    <source>
        <dbReference type="EMBL" id="KAF9531145.1"/>
    </source>
</evidence>
<name>A0A9P6ELN4_9AGAR</name>
<evidence type="ECO:0000259" key="1">
    <source>
        <dbReference type="PROSITE" id="PS50181"/>
    </source>
</evidence>
<feature type="non-terminal residue" evidence="2">
    <location>
        <position position="1"/>
    </location>
</feature>
<dbReference type="Pfam" id="PF12937">
    <property type="entry name" value="F-box-like"/>
    <property type="match status" value="1"/>
</dbReference>
<dbReference type="Proteomes" id="UP000807306">
    <property type="component" value="Unassembled WGS sequence"/>
</dbReference>
<keyword evidence="3" id="KW-1185">Reference proteome</keyword>
<dbReference type="AlphaFoldDB" id="A0A9P6ELN4"/>
<protein>
    <recommendedName>
        <fullName evidence="1">F-box domain-containing protein</fullName>
    </recommendedName>
</protein>